<gene>
    <name evidence="1" type="ORF">MKP09_09365</name>
</gene>
<comment type="caution">
    <text evidence="1">The sequence shown here is derived from an EMBL/GenBank/DDBJ whole genome shotgun (WGS) entry which is preliminary data.</text>
</comment>
<evidence type="ECO:0000313" key="2">
    <source>
        <dbReference type="Proteomes" id="UP001202248"/>
    </source>
</evidence>
<evidence type="ECO:0000313" key="1">
    <source>
        <dbReference type="EMBL" id="MCH5598103.1"/>
    </source>
</evidence>
<name>A0ABS9SI94_9BACT</name>
<protein>
    <recommendedName>
        <fullName evidence="3">Carboxypeptidase regulatory-like domain-containing protein</fullName>
    </recommendedName>
</protein>
<organism evidence="1 2">
    <name type="scientific">Niabella ginsengisoli</name>
    <dbReference type="NCBI Taxonomy" id="522298"/>
    <lineage>
        <taxon>Bacteria</taxon>
        <taxon>Pseudomonadati</taxon>
        <taxon>Bacteroidota</taxon>
        <taxon>Chitinophagia</taxon>
        <taxon>Chitinophagales</taxon>
        <taxon>Chitinophagaceae</taxon>
        <taxon>Niabella</taxon>
    </lineage>
</organism>
<proteinExistence type="predicted"/>
<reference evidence="1 2" key="1">
    <citation type="submission" date="2022-02" db="EMBL/GenBank/DDBJ databases">
        <authorList>
            <person name="Min J."/>
        </authorList>
    </citation>
    <scope>NUCLEOTIDE SEQUENCE [LARGE SCALE GENOMIC DNA]</scope>
    <source>
        <strain evidence="1 2">GR10-1</strain>
    </source>
</reference>
<evidence type="ECO:0008006" key="3">
    <source>
        <dbReference type="Google" id="ProtNLM"/>
    </source>
</evidence>
<keyword evidence="2" id="KW-1185">Reference proteome</keyword>
<accession>A0ABS9SI94</accession>
<dbReference type="EMBL" id="JAKWBL010000001">
    <property type="protein sequence ID" value="MCH5598103.1"/>
    <property type="molecule type" value="Genomic_DNA"/>
</dbReference>
<dbReference type="Proteomes" id="UP001202248">
    <property type="component" value="Unassembled WGS sequence"/>
</dbReference>
<sequence>MIDPKAALWKATLNDLNFTNNKLFISAGLKSEDQSPIANSRVDVAMKSNNKTVFRRKMVTDAYGNIYIDTLLKDPKATKNLRLEITNKKLQLQIPVPAQHQQINLQFLPEGGSFITGYKQRVGFKAVDIYGKGADVKGIIKDNTGKVIDSFRSVHNGMGYVWLQPVAGQTYTALLENGSTYPLPLVEPGGYLLQVDHNEKKIVLL</sequence>
<dbReference type="RefSeq" id="WP_240827451.1">
    <property type="nucleotide sequence ID" value="NZ_JAKWBL010000001.1"/>
</dbReference>